<dbReference type="GO" id="GO:0009055">
    <property type="term" value="F:electron transfer activity"/>
    <property type="evidence" value="ECO:0007669"/>
    <property type="project" value="InterPro"/>
</dbReference>
<keyword evidence="2 8" id="KW-0349">Heme</keyword>
<evidence type="ECO:0000313" key="12">
    <source>
        <dbReference type="Proteomes" id="UP000298049"/>
    </source>
</evidence>
<dbReference type="InterPro" id="IPR036909">
    <property type="entry name" value="Cyt_c-like_dom_sf"/>
</dbReference>
<comment type="subcellular location">
    <subcellularLocation>
        <location evidence="1">Membrane</location>
    </subcellularLocation>
</comment>
<evidence type="ECO:0000256" key="2">
    <source>
        <dbReference type="ARBA" id="ARBA00022617"/>
    </source>
</evidence>
<dbReference type="RefSeq" id="WP_136547043.1">
    <property type="nucleotide sequence ID" value="NZ_CP031093.1"/>
</dbReference>
<dbReference type="AlphaFoldDB" id="A0A4P7XER8"/>
<keyword evidence="3 9" id="KW-0812">Transmembrane</keyword>
<dbReference type="Proteomes" id="UP000298049">
    <property type="component" value="Chromosome"/>
</dbReference>
<dbReference type="EMBL" id="CP031093">
    <property type="protein sequence ID" value="QCF25125.1"/>
    <property type="molecule type" value="Genomic_DNA"/>
</dbReference>
<name>A0A4P7XER8_9ALTE</name>
<feature type="chain" id="PRO_5021018783" evidence="10">
    <location>
        <begin position="20"/>
        <end position="251"/>
    </location>
</feature>
<feature type="transmembrane region" description="Helical" evidence="9">
    <location>
        <begin position="224"/>
        <end position="242"/>
    </location>
</feature>
<dbReference type="GO" id="GO:0046872">
    <property type="term" value="F:metal ion binding"/>
    <property type="evidence" value="ECO:0007669"/>
    <property type="project" value="UniProtKB-KW"/>
</dbReference>
<comment type="cofactor">
    <cofactor evidence="8">
        <name>heme c</name>
        <dbReference type="ChEBI" id="CHEBI:61717"/>
    </cofactor>
    <text evidence="8">Binds 1 heme c group covalently per subunit.</text>
</comment>
<evidence type="ECO:0000256" key="10">
    <source>
        <dbReference type="SAM" id="SignalP"/>
    </source>
</evidence>
<dbReference type="PANTHER" id="PTHR10266:SF3">
    <property type="entry name" value="CYTOCHROME C1, HEME PROTEIN, MITOCHONDRIAL"/>
    <property type="match status" value="1"/>
</dbReference>
<keyword evidence="4 8" id="KW-0479">Metal-binding</keyword>
<organism evidence="11 12">
    <name type="scientific">Hydrocarboniclastica marina</name>
    <dbReference type="NCBI Taxonomy" id="2259620"/>
    <lineage>
        <taxon>Bacteria</taxon>
        <taxon>Pseudomonadati</taxon>
        <taxon>Pseudomonadota</taxon>
        <taxon>Gammaproteobacteria</taxon>
        <taxon>Alteromonadales</taxon>
        <taxon>Alteromonadaceae</taxon>
        <taxon>Hydrocarboniclastica</taxon>
    </lineage>
</organism>
<dbReference type="SUPFAM" id="SSF46626">
    <property type="entry name" value="Cytochrome c"/>
    <property type="match status" value="1"/>
</dbReference>
<keyword evidence="5 9" id="KW-1133">Transmembrane helix</keyword>
<dbReference type="PANTHER" id="PTHR10266">
    <property type="entry name" value="CYTOCHROME C1"/>
    <property type="match status" value="1"/>
</dbReference>
<accession>A0A4P7XER8</accession>
<feature type="binding site" description="covalent" evidence="8">
    <location>
        <position position="54"/>
    </location>
    <ligand>
        <name>heme c</name>
        <dbReference type="ChEBI" id="CHEBI:61717"/>
    </ligand>
</feature>
<protein>
    <submittedName>
        <fullName evidence="11">Cytochrome c1</fullName>
    </submittedName>
</protein>
<evidence type="ECO:0000256" key="4">
    <source>
        <dbReference type="ARBA" id="ARBA00022723"/>
    </source>
</evidence>
<keyword evidence="6 8" id="KW-0408">Iron</keyword>
<sequence length="251" mass="28336">MKKLLLFLALAVLPTLAMGASTSHPLDDISPALSDKESLQRGAALFTNYCLGCHSMEYMRHKHIQEYLEIPVELYAENLIFNDQGVGDLMKIAMPKEQAGNWFGQAPPDLTLEARLRGADWIYSYLRGFYQDETRPMGVNNVVFPNVGMPHVLDKLQGLCAEEPKIGSRPSMDPLSGNVKNGTVCGEWVFEGSMDPAEFDRAMFDLTNFLVYVGEPAQVVRKELGIYVLIFIAIFFVFAYLLNREYWKDVH</sequence>
<evidence type="ECO:0000256" key="1">
    <source>
        <dbReference type="ARBA" id="ARBA00004370"/>
    </source>
</evidence>
<dbReference type="GO" id="GO:0016020">
    <property type="term" value="C:membrane"/>
    <property type="evidence" value="ECO:0007669"/>
    <property type="project" value="UniProtKB-SubCell"/>
</dbReference>
<dbReference type="Pfam" id="PF02167">
    <property type="entry name" value="Cytochrom_C1"/>
    <property type="match status" value="2"/>
</dbReference>
<evidence type="ECO:0000256" key="9">
    <source>
        <dbReference type="SAM" id="Phobius"/>
    </source>
</evidence>
<evidence type="ECO:0000256" key="6">
    <source>
        <dbReference type="ARBA" id="ARBA00023004"/>
    </source>
</evidence>
<keyword evidence="12" id="KW-1185">Reference proteome</keyword>
<reference evidence="11 12" key="1">
    <citation type="submission" date="2018-07" db="EMBL/GenBank/DDBJ databases">
        <title>Marsedoiliclastica nanhaica gen. nov. sp. nov., a novel marine hydrocarbonoclastic bacterium isolated from an in-situ enriched hydrocarbon-degrading consortium in deep-sea sediment.</title>
        <authorList>
            <person name="Dong C."/>
            <person name="Ma T."/>
            <person name="Liu R."/>
            <person name="Shao Z."/>
        </authorList>
    </citation>
    <scope>NUCLEOTIDE SEQUENCE [LARGE SCALE GENOMIC DNA]</scope>
    <source>
        <strain evidence="12">soil36-7</strain>
    </source>
</reference>
<feature type="signal peptide" evidence="10">
    <location>
        <begin position="1"/>
        <end position="19"/>
    </location>
</feature>
<gene>
    <name evidence="11" type="ORF">soil367_03810</name>
</gene>
<evidence type="ECO:0000256" key="7">
    <source>
        <dbReference type="ARBA" id="ARBA00023136"/>
    </source>
</evidence>
<evidence type="ECO:0000256" key="8">
    <source>
        <dbReference type="PIRSR" id="PIRSR602326-1"/>
    </source>
</evidence>
<dbReference type="OrthoDB" id="9798864at2"/>
<feature type="binding site" description="covalent" evidence="8">
    <location>
        <position position="50"/>
    </location>
    <ligand>
        <name>heme c</name>
        <dbReference type="ChEBI" id="CHEBI:61717"/>
    </ligand>
</feature>
<evidence type="ECO:0000256" key="3">
    <source>
        <dbReference type="ARBA" id="ARBA00022692"/>
    </source>
</evidence>
<dbReference type="KEGG" id="hmi:soil367_03810"/>
<proteinExistence type="predicted"/>
<dbReference type="Gene3D" id="1.10.760.10">
    <property type="entry name" value="Cytochrome c-like domain"/>
    <property type="match status" value="1"/>
</dbReference>
<evidence type="ECO:0000313" key="11">
    <source>
        <dbReference type="EMBL" id="QCF25125.1"/>
    </source>
</evidence>
<keyword evidence="10" id="KW-0732">Signal</keyword>
<keyword evidence="7 9" id="KW-0472">Membrane</keyword>
<dbReference type="InterPro" id="IPR002326">
    <property type="entry name" value="Cyt_c1"/>
</dbReference>
<evidence type="ECO:0000256" key="5">
    <source>
        <dbReference type="ARBA" id="ARBA00022989"/>
    </source>
</evidence>
<feature type="binding site" description="covalent" evidence="8">
    <location>
        <position position="53"/>
    </location>
    <ligand>
        <name>heme c</name>
        <dbReference type="ChEBI" id="CHEBI:61717"/>
    </ligand>
</feature>
<dbReference type="GO" id="GO:0020037">
    <property type="term" value="F:heme binding"/>
    <property type="evidence" value="ECO:0007669"/>
    <property type="project" value="InterPro"/>
</dbReference>